<evidence type="ECO:0000256" key="7">
    <source>
        <dbReference type="PIRSR" id="PIRSR000894-2"/>
    </source>
</evidence>
<dbReference type="InterPro" id="IPR016274">
    <property type="entry name" value="Histidine_acid_Pase_euk"/>
</dbReference>
<feature type="disulfide bond" evidence="7">
    <location>
        <begin position="70"/>
        <end position="402"/>
    </location>
</feature>
<reference evidence="10" key="1">
    <citation type="submission" date="2018-06" db="EMBL/GenBank/DDBJ databases">
        <authorList>
            <person name="Guldener U."/>
        </authorList>
    </citation>
    <scope>NUCLEOTIDE SEQUENCE [LARGE SCALE GENOMIC DNA]</scope>
    <source>
        <strain evidence="10">UTAD17</strain>
    </source>
</reference>
<feature type="signal peptide" evidence="8">
    <location>
        <begin position="1"/>
        <end position="18"/>
    </location>
</feature>
<evidence type="ECO:0000313" key="9">
    <source>
        <dbReference type="EMBL" id="SSD61308.1"/>
    </source>
</evidence>
<evidence type="ECO:0000256" key="6">
    <source>
        <dbReference type="PIRSR" id="PIRSR000894-1"/>
    </source>
</evidence>
<dbReference type="Proteomes" id="UP000262825">
    <property type="component" value="Unassembled WGS sequence"/>
</dbReference>
<organism evidence="9 10">
    <name type="scientific">Saccharomycodes ludwigii</name>
    <dbReference type="NCBI Taxonomy" id="36035"/>
    <lineage>
        <taxon>Eukaryota</taxon>
        <taxon>Fungi</taxon>
        <taxon>Dikarya</taxon>
        <taxon>Ascomycota</taxon>
        <taxon>Saccharomycotina</taxon>
        <taxon>Saccharomycetes</taxon>
        <taxon>Saccharomycodales</taxon>
        <taxon>Saccharomycodaceae</taxon>
        <taxon>Saccharomycodes</taxon>
    </lineage>
</organism>
<keyword evidence="7" id="KW-1015">Disulfide bond</keyword>
<comment type="catalytic activity">
    <reaction evidence="1">
        <text>a phosphate monoester + H2O = an alcohol + phosphate</text>
        <dbReference type="Rhea" id="RHEA:15017"/>
        <dbReference type="ChEBI" id="CHEBI:15377"/>
        <dbReference type="ChEBI" id="CHEBI:30879"/>
        <dbReference type="ChEBI" id="CHEBI:43474"/>
        <dbReference type="ChEBI" id="CHEBI:67140"/>
        <dbReference type="EC" id="3.1.3.2"/>
    </reaction>
</comment>
<evidence type="ECO:0000256" key="4">
    <source>
        <dbReference type="ARBA" id="ARBA00022801"/>
    </source>
</evidence>
<dbReference type="VEuPathDB" id="FungiDB:SCODWIG_03069"/>
<dbReference type="PROSITE" id="PS00616">
    <property type="entry name" value="HIS_ACID_PHOSPHAT_1"/>
    <property type="match status" value="1"/>
</dbReference>
<dbReference type="PIRSF" id="PIRSF000894">
    <property type="entry name" value="Acid_phosphatase"/>
    <property type="match status" value="1"/>
</dbReference>
<evidence type="ECO:0000256" key="3">
    <source>
        <dbReference type="ARBA" id="ARBA00012646"/>
    </source>
</evidence>
<keyword evidence="8" id="KW-0732">Signal</keyword>
<dbReference type="EMBL" id="UFAJ01000646">
    <property type="protein sequence ID" value="SSD61308.1"/>
    <property type="molecule type" value="Genomic_DNA"/>
</dbReference>
<dbReference type="SUPFAM" id="SSF53254">
    <property type="entry name" value="Phosphoglycerate mutase-like"/>
    <property type="match status" value="1"/>
</dbReference>
<feature type="chain" id="PRO_5016689136" description="acid phosphatase" evidence="8">
    <location>
        <begin position="19"/>
        <end position="492"/>
    </location>
</feature>
<sequence length="492" mass="55019">MMLKLFAILPFFIAYINALPLINSNNGPQKAYNQLIGTQEEIFQYLGGQAPYLSFIDDYGISTDLPSDQCQLEQVQLLARHGERFPSTGVGATLSKLYYKFSNYTASNELTGSLSFMNDYDFFIYDNSQLEMLTNDTNSATTENPYIGSRDAENLGAEFRNKYGSLISDNQTFLPVFSSSSDRVYQTALQFTQAFLSANHSTPNLQGHVYILAENASMGANQLTPVQACTPFNTSANADLLAQYDSQYLQDIADRLNSGNSGLGLTSQDALNLFTWCAYEINVNGYSDMCNVMTKDEFVRYSYYQDLGNYYEWDAGYYLNKAVGSVLFNNSINLLKTPPETDNNVWAGFTHDTDIESFLSVAGLFTESKNLSLTNVEFKDHSYKRTAMTPMGARIILEKFSCPSTSNNTDYSNSTSTTSYVRYVVNDAVIPIETCSYGPGFSCPIDDFYTYAEQQLGDVDYVSECVIPEGAPTQPTFFWDYATKNYTSSLNF</sequence>
<dbReference type="Gene3D" id="3.40.50.1240">
    <property type="entry name" value="Phosphoglycerate mutase-like"/>
    <property type="match status" value="1"/>
</dbReference>
<evidence type="ECO:0000256" key="2">
    <source>
        <dbReference type="ARBA" id="ARBA00005375"/>
    </source>
</evidence>
<protein>
    <recommendedName>
        <fullName evidence="3">acid phosphatase</fullName>
        <ecNumber evidence="3">3.1.3.2</ecNumber>
    </recommendedName>
</protein>
<dbReference type="CDD" id="cd07061">
    <property type="entry name" value="HP_HAP_like"/>
    <property type="match status" value="1"/>
</dbReference>
<dbReference type="InterPro" id="IPR000560">
    <property type="entry name" value="His_Pase_clade-2"/>
</dbReference>
<evidence type="ECO:0000256" key="8">
    <source>
        <dbReference type="SAM" id="SignalP"/>
    </source>
</evidence>
<proteinExistence type="inferred from homology"/>
<keyword evidence="5" id="KW-0325">Glycoprotein</keyword>
<dbReference type="InterPro" id="IPR033379">
    <property type="entry name" value="Acid_Pase_AS"/>
</dbReference>
<dbReference type="GO" id="GO:0009277">
    <property type="term" value="C:fungal-type cell wall"/>
    <property type="evidence" value="ECO:0007669"/>
    <property type="project" value="TreeGrafter"/>
</dbReference>
<keyword evidence="4" id="KW-0378">Hydrolase</keyword>
<dbReference type="AlphaFoldDB" id="A0A376B9E0"/>
<dbReference type="Pfam" id="PF00328">
    <property type="entry name" value="His_Phos_2"/>
    <property type="match status" value="1"/>
</dbReference>
<keyword evidence="10" id="KW-1185">Reference proteome</keyword>
<feature type="disulfide bond" evidence="7">
    <location>
        <begin position="277"/>
        <end position="290"/>
    </location>
</feature>
<evidence type="ECO:0000256" key="5">
    <source>
        <dbReference type="ARBA" id="ARBA00023180"/>
    </source>
</evidence>
<accession>A0A376B9E0</accession>
<dbReference type="PANTHER" id="PTHR20963">
    <property type="entry name" value="MULTIPLE INOSITOL POLYPHOSPHATE PHOSPHATASE-RELATED"/>
    <property type="match status" value="1"/>
</dbReference>
<feature type="active site" description="Nucleophile" evidence="6">
    <location>
        <position position="81"/>
    </location>
</feature>
<evidence type="ECO:0000313" key="10">
    <source>
        <dbReference type="Proteomes" id="UP000262825"/>
    </source>
</evidence>
<name>A0A376B9E0_9ASCO</name>
<dbReference type="GO" id="GO:0003993">
    <property type="term" value="F:acid phosphatase activity"/>
    <property type="evidence" value="ECO:0007669"/>
    <property type="project" value="UniProtKB-EC"/>
</dbReference>
<dbReference type="EC" id="3.1.3.2" evidence="3"/>
<gene>
    <name evidence="9" type="ORF">SCODWIG_03069</name>
</gene>
<dbReference type="InterPro" id="IPR029033">
    <property type="entry name" value="His_PPase_superfam"/>
</dbReference>
<comment type="similarity">
    <text evidence="2">Belongs to the histidine acid phosphatase family.</text>
</comment>
<dbReference type="PANTHER" id="PTHR20963:SF18">
    <property type="entry name" value="ACID PHOSPHATASE PHO11-RELATED"/>
    <property type="match status" value="1"/>
</dbReference>
<dbReference type="OrthoDB" id="6509975at2759"/>
<feature type="disulfide bond" evidence="7">
    <location>
        <begin position="435"/>
        <end position="443"/>
    </location>
</feature>
<evidence type="ECO:0000256" key="1">
    <source>
        <dbReference type="ARBA" id="ARBA00000032"/>
    </source>
</evidence>
<feature type="active site" description="Proton donor" evidence="6">
    <location>
        <position position="352"/>
    </location>
</feature>